<protein>
    <recommendedName>
        <fullName evidence="3">Terminase large subunit gp17-like C-terminal domain-containing protein</fullName>
    </recommendedName>
</protein>
<name>A0A7W6N6L1_9HYPH</name>
<evidence type="ECO:0000313" key="1">
    <source>
        <dbReference type="EMBL" id="MBB4039103.1"/>
    </source>
</evidence>
<sequence length="523" mass="59292">MDQKLIEIRRRLKDEFAFYSRSAVKIRTKSGDVRPLVLNKVQQKLDEVVEAQYKATGKVRVIILKARQQGLSTYTSAKIYSRISQMKAKKGLVVAHKADSTRALFDMYQRIHAEMPELLKPSTRYSSRRELVFDKLDSGLIVATAGGDGIARGETITHCHLSEVAFWPVATAADNLNALLQAIPNRKDTEVYVESTANGMTGVFYELWQGAVRGENGFIPFFSPWFDSDEYREPVPEGFERTYEEEELAELYGLDDEQLMFRRIKIAQTSREQFMQEYPSCADEAFITSGRPVFNPEQIQELLRNAPEPIARMAVEDGVLREHPRGELLVYHPFDPAEVYTIGADVGMGVRDGDYSVAQILDSRKRQVAVWRGLVHPDYFADILQALGIHYNTARIAPENNNHGILTAVRLGRDLAYPNVFTEVNEGKLNDQHTIAIGFRTNVKTKPLIIDRLRAACRECEIEINDKETLREMLSYIVNEAGQMEAEPGNHDDCVMSLAIANHCHEGKFTPIHVTDDFYIEAI</sequence>
<dbReference type="Gene3D" id="3.40.50.300">
    <property type="entry name" value="P-loop containing nucleotide triphosphate hydrolases"/>
    <property type="match status" value="1"/>
</dbReference>
<accession>A0A7W6N6L1</accession>
<organism evidence="1 2">
    <name type="scientific">Microvirga flocculans</name>
    <dbReference type="NCBI Taxonomy" id="217168"/>
    <lineage>
        <taxon>Bacteria</taxon>
        <taxon>Pseudomonadati</taxon>
        <taxon>Pseudomonadota</taxon>
        <taxon>Alphaproteobacteria</taxon>
        <taxon>Hyphomicrobiales</taxon>
        <taxon>Methylobacteriaceae</taxon>
        <taxon>Microvirga</taxon>
    </lineage>
</organism>
<evidence type="ECO:0000313" key="2">
    <source>
        <dbReference type="Proteomes" id="UP000519439"/>
    </source>
</evidence>
<comment type="caution">
    <text evidence="1">The sequence shown here is derived from an EMBL/GenBank/DDBJ whole genome shotgun (WGS) entry which is preliminary data.</text>
</comment>
<dbReference type="EMBL" id="JACIDC010000002">
    <property type="protein sequence ID" value="MBB4039103.1"/>
    <property type="molecule type" value="Genomic_DNA"/>
</dbReference>
<gene>
    <name evidence="1" type="ORF">GGR34_000738</name>
</gene>
<reference evidence="1 2" key="1">
    <citation type="submission" date="2020-08" db="EMBL/GenBank/DDBJ databases">
        <title>Genomic Encyclopedia of Type Strains, Phase IV (KMG-IV): sequencing the most valuable type-strain genomes for metagenomic binning, comparative biology and taxonomic classification.</title>
        <authorList>
            <person name="Goeker M."/>
        </authorList>
    </citation>
    <scope>NUCLEOTIDE SEQUENCE [LARGE SCALE GENOMIC DNA]</scope>
    <source>
        <strain evidence="1 2">DSM 15743</strain>
    </source>
</reference>
<proteinExistence type="predicted"/>
<keyword evidence="2" id="KW-1185">Reference proteome</keyword>
<dbReference type="Proteomes" id="UP000519439">
    <property type="component" value="Unassembled WGS sequence"/>
</dbReference>
<dbReference type="AlphaFoldDB" id="A0A7W6N6L1"/>
<dbReference type="InterPro" id="IPR027417">
    <property type="entry name" value="P-loop_NTPase"/>
</dbReference>
<dbReference type="Gene3D" id="3.30.420.240">
    <property type="match status" value="1"/>
</dbReference>
<dbReference type="RefSeq" id="WP_051435014.1">
    <property type="nucleotide sequence ID" value="NZ_JACIDC010000002.1"/>
</dbReference>
<evidence type="ECO:0008006" key="3">
    <source>
        <dbReference type="Google" id="ProtNLM"/>
    </source>
</evidence>